<organism evidence="1 2">
    <name type="scientific">Marchantia polymorpha</name>
    <name type="common">Common liverwort</name>
    <name type="synonym">Marchantia aquatica</name>
    <dbReference type="NCBI Taxonomy" id="3197"/>
    <lineage>
        <taxon>Eukaryota</taxon>
        <taxon>Viridiplantae</taxon>
        <taxon>Streptophyta</taxon>
        <taxon>Embryophyta</taxon>
        <taxon>Marchantiophyta</taxon>
        <taxon>Marchantiopsida</taxon>
        <taxon>Marchantiidae</taxon>
        <taxon>Marchantiales</taxon>
        <taxon>Marchantiaceae</taxon>
        <taxon>Marchantia</taxon>
    </lineage>
</organism>
<dbReference type="Proteomes" id="UP000244005">
    <property type="component" value="Unassembled WGS sequence"/>
</dbReference>
<dbReference type="EMBL" id="KZ772691">
    <property type="protein sequence ID" value="PTQ44663.1"/>
    <property type="molecule type" value="Genomic_DNA"/>
</dbReference>
<dbReference type="GO" id="GO:0003677">
    <property type="term" value="F:DNA binding"/>
    <property type="evidence" value="ECO:0007669"/>
    <property type="project" value="InterPro"/>
</dbReference>
<dbReference type="GO" id="GO:0006351">
    <property type="term" value="P:DNA-templated transcription"/>
    <property type="evidence" value="ECO:0007669"/>
    <property type="project" value="InterPro"/>
</dbReference>
<protein>
    <submittedName>
        <fullName evidence="1">Uncharacterized protein</fullName>
    </submittedName>
</protein>
<sequence length="116" mass="13393">MNIFTLLEFGKIQFEEFNCFINQGLSEELSNFPVTEDIDQEFEFQIFGEQYQLAETIHFMNSQDIFVVNGVARVIINQILRSTGIYYNPELDHNGVSIYTGTLISNWEGGLKLEIN</sequence>
<keyword evidence="2" id="KW-1185">Reference proteome</keyword>
<reference evidence="2" key="1">
    <citation type="journal article" date="2017" name="Cell">
        <title>Insights into land plant evolution garnered from the Marchantia polymorpha genome.</title>
        <authorList>
            <person name="Bowman J.L."/>
            <person name="Kohchi T."/>
            <person name="Yamato K.T."/>
            <person name="Jenkins J."/>
            <person name="Shu S."/>
            <person name="Ishizaki K."/>
            <person name="Yamaoka S."/>
            <person name="Nishihama R."/>
            <person name="Nakamura Y."/>
            <person name="Berger F."/>
            <person name="Adam C."/>
            <person name="Aki S.S."/>
            <person name="Althoff F."/>
            <person name="Araki T."/>
            <person name="Arteaga-Vazquez M.A."/>
            <person name="Balasubrmanian S."/>
            <person name="Barry K."/>
            <person name="Bauer D."/>
            <person name="Boehm C.R."/>
            <person name="Briginshaw L."/>
            <person name="Caballero-Perez J."/>
            <person name="Catarino B."/>
            <person name="Chen F."/>
            <person name="Chiyoda S."/>
            <person name="Chovatia M."/>
            <person name="Davies K.M."/>
            <person name="Delmans M."/>
            <person name="Demura T."/>
            <person name="Dierschke T."/>
            <person name="Dolan L."/>
            <person name="Dorantes-Acosta A.E."/>
            <person name="Eklund D.M."/>
            <person name="Florent S.N."/>
            <person name="Flores-Sandoval E."/>
            <person name="Fujiyama A."/>
            <person name="Fukuzawa H."/>
            <person name="Galik B."/>
            <person name="Grimanelli D."/>
            <person name="Grimwood J."/>
            <person name="Grossniklaus U."/>
            <person name="Hamada T."/>
            <person name="Haseloff J."/>
            <person name="Hetherington A.J."/>
            <person name="Higo A."/>
            <person name="Hirakawa Y."/>
            <person name="Hundley H.N."/>
            <person name="Ikeda Y."/>
            <person name="Inoue K."/>
            <person name="Inoue S.I."/>
            <person name="Ishida S."/>
            <person name="Jia Q."/>
            <person name="Kakita M."/>
            <person name="Kanazawa T."/>
            <person name="Kawai Y."/>
            <person name="Kawashima T."/>
            <person name="Kennedy M."/>
            <person name="Kinose K."/>
            <person name="Kinoshita T."/>
            <person name="Kohara Y."/>
            <person name="Koide E."/>
            <person name="Komatsu K."/>
            <person name="Kopischke S."/>
            <person name="Kubo M."/>
            <person name="Kyozuka J."/>
            <person name="Lagercrantz U."/>
            <person name="Lin S.S."/>
            <person name="Lindquist E."/>
            <person name="Lipzen A.M."/>
            <person name="Lu C.W."/>
            <person name="De Luna E."/>
            <person name="Martienssen R.A."/>
            <person name="Minamino N."/>
            <person name="Mizutani M."/>
            <person name="Mizutani M."/>
            <person name="Mochizuki N."/>
            <person name="Monte I."/>
            <person name="Mosher R."/>
            <person name="Nagasaki H."/>
            <person name="Nakagami H."/>
            <person name="Naramoto S."/>
            <person name="Nishitani K."/>
            <person name="Ohtani M."/>
            <person name="Okamoto T."/>
            <person name="Okumura M."/>
            <person name="Phillips J."/>
            <person name="Pollak B."/>
            <person name="Reinders A."/>
            <person name="Rovekamp M."/>
            <person name="Sano R."/>
            <person name="Sawa S."/>
            <person name="Schmid M.W."/>
            <person name="Shirakawa M."/>
            <person name="Solano R."/>
            <person name="Spunde A."/>
            <person name="Suetsugu N."/>
            <person name="Sugano S."/>
            <person name="Sugiyama A."/>
            <person name="Sun R."/>
            <person name="Suzuki Y."/>
            <person name="Takenaka M."/>
            <person name="Takezawa D."/>
            <person name="Tomogane H."/>
            <person name="Tsuzuki M."/>
            <person name="Ueda T."/>
            <person name="Umeda M."/>
            <person name="Ward J.M."/>
            <person name="Watanabe Y."/>
            <person name="Yazaki K."/>
            <person name="Yokoyama R."/>
            <person name="Yoshitake Y."/>
            <person name="Yotsui I."/>
            <person name="Zachgo S."/>
            <person name="Schmutz J."/>
        </authorList>
    </citation>
    <scope>NUCLEOTIDE SEQUENCE [LARGE SCALE GENOMIC DNA]</scope>
    <source>
        <strain evidence="2">Tak-1</strain>
    </source>
</reference>
<evidence type="ECO:0000313" key="1">
    <source>
        <dbReference type="EMBL" id="PTQ44663.1"/>
    </source>
</evidence>
<name>A0A2R6XEY8_MARPO</name>
<dbReference type="GO" id="GO:0003899">
    <property type="term" value="F:DNA-directed RNA polymerase activity"/>
    <property type="evidence" value="ECO:0007669"/>
    <property type="project" value="InterPro"/>
</dbReference>
<evidence type="ECO:0000313" key="2">
    <source>
        <dbReference type="Proteomes" id="UP000244005"/>
    </source>
</evidence>
<dbReference type="Gene3D" id="3.90.1100.10">
    <property type="match status" value="1"/>
</dbReference>
<dbReference type="OrthoDB" id="1678757at2759"/>
<dbReference type="Gene3D" id="3.90.1110.10">
    <property type="entry name" value="RNA polymerase Rpb2, domain 2"/>
    <property type="match status" value="1"/>
</dbReference>
<dbReference type="AlphaFoldDB" id="A0A2R6XEY8"/>
<proteinExistence type="predicted"/>
<feature type="non-terminal residue" evidence="1">
    <location>
        <position position="116"/>
    </location>
</feature>
<dbReference type="InterPro" id="IPR037034">
    <property type="entry name" value="RNA_pol_Rpb2_2_sf"/>
</dbReference>
<accession>A0A2R6XEY8</accession>
<gene>
    <name evidence="1" type="ORF">MARPO_0019s0087</name>
</gene>
<dbReference type="SUPFAM" id="SSF64484">
    <property type="entry name" value="beta and beta-prime subunits of DNA dependent RNA-polymerase"/>
    <property type="match status" value="1"/>
</dbReference>